<feature type="domain" description="Aminoglycoside phosphotransferase" evidence="1">
    <location>
        <begin position="189"/>
        <end position="368"/>
    </location>
</feature>
<dbReference type="Pfam" id="PF01636">
    <property type="entry name" value="APH"/>
    <property type="match status" value="1"/>
</dbReference>
<comment type="caution">
    <text evidence="2">The sequence shown here is derived from an EMBL/GenBank/DDBJ whole genome shotgun (WGS) entry which is preliminary data.</text>
</comment>
<proteinExistence type="predicted"/>
<accession>A0A316G103</accession>
<gene>
    <name evidence="2" type="ORF">C8D95_11169</name>
</gene>
<evidence type="ECO:0000259" key="1">
    <source>
        <dbReference type="Pfam" id="PF01636"/>
    </source>
</evidence>
<keyword evidence="3" id="KW-1185">Reference proteome</keyword>
<dbReference type="Proteomes" id="UP000245390">
    <property type="component" value="Unassembled WGS sequence"/>
</dbReference>
<dbReference type="InterPro" id="IPR011009">
    <property type="entry name" value="Kinase-like_dom_sf"/>
</dbReference>
<name>A0A316G103_9RHOB</name>
<dbReference type="AlphaFoldDB" id="A0A316G103"/>
<dbReference type="GO" id="GO:0016740">
    <property type="term" value="F:transferase activity"/>
    <property type="evidence" value="ECO:0007669"/>
    <property type="project" value="UniProtKB-KW"/>
</dbReference>
<organism evidence="2 3">
    <name type="scientific">Silicimonas algicola</name>
    <dbReference type="NCBI Taxonomy" id="1826607"/>
    <lineage>
        <taxon>Bacteria</taxon>
        <taxon>Pseudomonadati</taxon>
        <taxon>Pseudomonadota</taxon>
        <taxon>Alphaproteobacteria</taxon>
        <taxon>Rhodobacterales</taxon>
        <taxon>Paracoccaceae</taxon>
    </lineage>
</organism>
<dbReference type="EMBL" id="QGGV01000011">
    <property type="protein sequence ID" value="PWK54634.1"/>
    <property type="molecule type" value="Genomic_DNA"/>
</dbReference>
<dbReference type="KEGG" id="salo:EF888_14465"/>
<keyword evidence="2" id="KW-0808">Transferase</keyword>
<dbReference type="OrthoDB" id="7842280at2"/>
<dbReference type="InterPro" id="IPR002575">
    <property type="entry name" value="Aminoglycoside_PTrfase"/>
</dbReference>
<dbReference type="Gene3D" id="3.90.1200.10">
    <property type="match status" value="1"/>
</dbReference>
<evidence type="ECO:0000313" key="3">
    <source>
        <dbReference type="Proteomes" id="UP000245390"/>
    </source>
</evidence>
<sequence length="395" mass="42188">MSAVLERPVERIEAWRSVPPQDVAPLLGEVPAGLRLDRVHFPSRRPVQLTYAATLRSGETRTLFAEDCGTGTMLHASEVAASLRKSRHGQRAGLTRAAILADEVLGLVWRQPGLDERLSGLRLLYDAEGARRVVAELTGCDPGQVTVDLVAHRLGKRAVLRIGTGQGDLYARLSVVKGGEGGGRLARHAALWRALGPDAALRIPQPLGASPDLGVALFSALPGQPAAFGRNGAEAIARALETLRGLGVEDLPKHGGSDEAKLLEEWLGRCRVYLPDLAERLETPVAKACDALARSDTEFVLCHRDLHEKQILLAGGVAGILDFDTLSRAHPALDPGNLLAHLCLAGVDERPLRAALDLRGIGLWRSAALLRLAMIRAFTSAPAAAVRRLIDEAAA</sequence>
<reference evidence="2 3" key="1">
    <citation type="submission" date="2018-05" db="EMBL/GenBank/DDBJ databases">
        <title>Genomic Encyclopedia of Type Strains, Phase IV (KMG-IV): sequencing the most valuable type-strain genomes for metagenomic binning, comparative biology and taxonomic classification.</title>
        <authorList>
            <person name="Goeker M."/>
        </authorList>
    </citation>
    <scope>NUCLEOTIDE SEQUENCE [LARGE SCALE GENOMIC DNA]</scope>
    <source>
        <strain evidence="2 3">DSM 103371</strain>
    </source>
</reference>
<protein>
    <submittedName>
        <fullName evidence="2">Phosphotransferase family enzyme</fullName>
    </submittedName>
</protein>
<dbReference type="RefSeq" id="WP_109760740.1">
    <property type="nucleotide sequence ID" value="NZ_CP034588.1"/>
</dbReference>
<dbReference type="SUPFAM" id="SSF56112">
    <property type="entry name" value="Protein kinase-like (PK-like)"/>
    <property type="match status" value="1"/>
</dbReference>
<evidence type="ECO:0000313" key="2">
    <source>
        <dbReference type="EMBL" id="PWK54634.1"/>
    </source>
</evidence>